<dbReference type="GO" id="GO:0003677">
    <property type="term" value="F:DNA binding"/>
    <property type="evidence" value="ECO:0007669"/>
    <property type="project" value="InterPro"/>
</dbReference>
<accession>A0A498CKT5</accession>
<dbReference type="Proteomes" id="UP000276301">
    <property type="component" value="Unassembled WGS sequence"/>
</dbReference>
<proteinExistence type="predicted"/>
<evidence type="ECO:0000313" key="2">
    <source>
        <dbReference type="EMBL" id="RLL06574.1"/>
    </source>
</evidence>
<evidence type="ECO:0000313" key="3">
    <source>
        <dbReference type="Proteomes" id="UP000276301"/>
    </source>
</evidence>
<feature type="domain" description="HTH cro/C1-type" evidence="1">
    <location>
        <begin position="22"/>
        <end position="61"/>
    </location>
</feature>
<dbReference type="PROSITE" id="PS50943">
    <property type="entry name" value="HTH_CROC1"/>
    <property type="match status" value="1"/>
</dbReference>
<reference evidence="2 3" key="1">
    <citation type="submission" date="2018-10" db="EMBL/GenBank/DDBJ databases">
        <title>Anaerotruncus faecis sp. nov., isolated from human feces.</title>
        <authorList>
            <person name="Wang Y.-J."/>
        </authorList>
    </citation>
    <scope>NUCLEOTIDE SEQUENCE [LARGE SCALE GENOMIC DNA]</scope>
    <source>
        <strain evidence="2 3">22A2-44</strain>
    </source>
</reference>
<dbReference type="InterPro" id="IPR001387">
    <property type="entry name" value="Cro/C1-type_HTH"/>
</dbReference>
<dbReference type="Pfam" id="PF13443">
    <property type="entry name" value="HTH_26"/>
    <property type="match status" value="1"/>
</dbReference>
<organism evidence="2 3">
    <name type="scientific">Anaerotruncus massiliensis</name>
    <name type="common">ex Liu et al. 2021</name>
    <dbReference type="NCBI Taxonomy" id="2321404"/>
    <lineage>
        <taxon>Bacteria</taxon>
        <taxon>Bacillati</taxon>
        <taxon>Bacillota</taxon>
        <taxon>Clostridia</taxon>
        <taxon>Eubacteriales</taxon>
        <taxon>Oscillospiraceae</taxon>
        <taxon>Anaerotruncus</taxon>
    </lineage>
</organism>
<protein>
    <submittedName>
        <fullName evidence="2">XRE family transcriptional regulator</fullName>
    </submittedName>
</protein>
<dbReference type="SUPFAM" id="SSF47413">
    <property type="entry name" value="lambda repressor-like DNA-binding domains"/>
    <property type="match status" value="1"/>
</dbReference>
<dbReference type="RefSeq" id="WP_101552513.1">
    <property type="nucleotide sequence ID" value="NZ_DBFBJK010000221.1"/>
</dbReference>
<comment type="caution">
    <text evidence="2">The sequence shown here is derived from an EMBL/GenBank/DDBJ whole genome shotgun (WGS) entry which is preliminary data.</text>
</comment>
<sequence>MLRLAALEKLQEIGKTKYWLNKQLGMSGQNLNRMLNNETKSIRYEVLESLCVIFGCTPNDLLVFDEDQPEGNQ</sequence>
<name>A0A498CKT5_9FIRM</name>
<dbReference type="Gene3D" id="1.10.260.40">
    <property type="entry name" value="lambda repressor-like DNA-binding domains"/>
    <property type="match status" value="1"/>
</dbReference>
<dbReference type="AlphaFoldDB" id="A0A498CKT5"/>
<gene>
    <name evidence="2" type="ORF">D4A47_13730</name>
</gene>
<dbReference type="InterPro" id="IPR010982">
    <property type="entry name" value="Lambda_DNA-bd_dom_sf"/>
</dbReference>
<evidence type="ECO:0000259" key="1">
    <source>
        <dbReference type="PROSITE" id="PS50943"/>
    </source>
</evidence>
<keyword evidence="3" id="KW-1185">Reference proteome</keyword>
<dbReference type="EMBL" id="RCHT01000058">
    <property type="protein sequence ID" value="RLL06574.1"/>
    <property type="molecule type" value="Genomic_DNA"/>
</dbReference>